<dbReference type="Proteomes" id="UP000195611">
    <property type="component" value="Unassembled WGS sequence"/>
</dbReference>
<evidence type="ECO:0000313" key="2">
    <source>
        <dbReference type="Proteomes" id="UP000195611"/>
    </source>
</evidence>
<dbReference type="AlphaFoldDB" id="A0A1R4K8N9"/>
<name>A0A1R4K8N9_9LACT</name>
<dbReference type="EMBL" id="FUKW01000121">
    <property type="protein sequence ID" value="SJN40482.1"/>
    <property type="molecule type" value="Genomic_DNA"/>
</dbReference>
<gene>
    <name evidence="1" type="ORF">FM115_08540</name>
</gene>
<organism evidence="1 2">
    <name type="scientific">Marinilactibacillus psychrotolerans 42ea</name>
    <dbReference type="NCBI Taxonomy" id="1255609"/>
    <lineage>
        <taxon>Bacteria</taxon>
        <taxon>Bacillati</taxon>
        <taxon>Bacillota</taxon>
        <taxon>Bacilli</taxon>
        <taxon>Lactobacillales</taxon>
        <taxon>Carnobacteriaceae</taxon>
        <taxon>Marinilactibacillus</taxon>
    </lineage>
</organism>
<proteinExistence type="predicted"/>
<sequence>MSIFCEETVFVSNQTAQKGVFREVYDDLLKKKLVTVDFFEHLP</sequence>
<dbReference type="RefSeq" id="WP_256971780.1">
    <property type="nucleotide sequence ID" value="NZ_FUKW01000121.1"/>
</dbReference>
<reference evidence="1 2" key="1">
    <citation type="submission" date="2017-02" db="EMBL/GenBank/DDBJ databases">
        <authorList>
            <person name="Peterson S.W."/>
        </authorList>
    </citation>
    <scope>NUCLEOTIDE SEQUENCE [LARGE SCALE GENOMIC DNA]</scope>
    <source>
        <strain evidence="1 2">42ea</strain>
    </source>
</reference>
<accession>A0A1R4K8N9</accession>
<evidence type="ECO:0000313" key="1">
    <source>
        <dbReference type="EMBL" id="SJN40482.1"/>
    </source>
</evidence>
<protein>
    <submittedName>
        <fullName evidence="1">Uncharacterized protein</fullName>
    </submittedName>
</protein>